<feature type="domain" description="MoaB/Mog" evidence="7">
    <location>
        <begin position="183"/>
        <end position="320"/>
    </location>
</feature>
<dbReference type="Pfam" id="PF03453">
    <property type="entry name" value="MoeA_N"/>
    <property type="match status" value="1"/>
</dbReference>
<proteinExistence type="inferred from homology"/>
<comment type="cofactor">
    <cofactor evidence="6">
        <name>Mg(2+)</name>
        <dbReference type="ChEBI" id="CHEBI:18420"/>
    </cofactor>
</comment>
<dbReference type="Gene3D" id="2.170.190.11">
    <property type="entry name" value="Molybdopterin biosynthesis moea protein, domain 3"/>
    <property type="match status" value="1"/>
</dbReference>
<dbReference type="InterPro" id="IPR038987">
    <property type="entry name" value="MoeA-like"/>
</dbReference>
<accession>A0ABN1I5T0</accession>
<evidence type="ECO:0000313" key="9">
    <source>
        <dbReference type="Proteomes" id="UP001499915"/>
    </source>
</evidence>
<evidence type="ECO:0000256" key="2">
    <source>
        <dbReference type="ARBA" id="ARBA00005046"/>
    </source>
</evidence>
<dbReference type="NCBIfam" id="TIGR00177">
    <property type="entry name" value="molyb_syn"/>
    <property type="match status" value="1"/>
</dbReference>
<comment type="catalytic activity">
    <reaction evidence="5">
        <text>adenylyl-molybdopterin + molybdate = Mo-molybdopterin + AMP + H(+)</text>
        <dbReference type="Rhea" id="RHEA:35047"/>
        <dbReference type="ChEBI" id="CHEBI:15378"/>
        <dbReference type="ChEBI" id="CHEBI:36264"/>
        <dbReference type="ChEBI" id="CHEBI:62727"/>
        <dbReference type="ChEBI" id="CHEBI:71302"/>
        <dbReference type="ChEBI" id="CHEBI:456215"/>
        <dbReference type="EC" id="2.10.1.1"/>
    </reaction>
</comment>
<evidence type="ECO:0000256" key="1">
    <source>
        <dbReference type="ARBA" id="ARBA00002901"/>
    </source>
</evidence>
<dbReference type="RefSeq" id="WP_343804865.1">
    <property type="nucleotide sequence ID" value="NZ_BAAAET010000002.1"/>
</dbReference>
<evidence type="ECO:0000256" key="6">
    <source>
        <dbReference type="RuleBase" id="RU365090"/>
    </source>
</evidence>
<dbReference type="CDD" id="cd00887">
    <property type="entry name" value="MoeA"/>
    <property type="match status" value="1"/>
</dbReference>
<dbReference type="InterPro" id="IPR036135">
    <property type="entry name" value="MoeA_linker/N_sf"/>
</dbReference>
<keyword evidence="6" id="KW-0460">Magnesium</keyword>
<dbReference type="InterPro" id="IPR005111">
    <property type="entry name" value="MoeA_C_domain_IV"/>
</dbReference>
<dbReference type="InterPro" id="IPR005110">
    <property type="entry name" value="MoeA_linker/N"/>
</dbReference>
<dbReference type="InterPro" id="IPR036688">
    <property type="entry name" value="MoeA_C_domain_IV_sf"/>
</dbReference>
<dbReference type="Proteomes" id="UP001499915">
    <property type="component" value="Unassembled WGS sequence"/>
</dbReference>
<comment type="pathway">
    <text evidence="2 6">Cofactor biosynthesis; molybdopterin biosynthesis.</text>
</comment>
<dbReference type="Pfam" id="PF03454">
    <property type="entry name" value="MoeA_C"/>
    <property type="match status" value="1"/>
</dbReference>
<dbReference type="NCBIfam" id="NF045515">
    <property type="entry name" value="Glp_gephyrin"/>
    <property type="match status" value="1"/>
</dbReference>
<evidence type="ECO:0000259" key="7">
    <source>
        <dbReference type="SMART" id="SM00852"/>
    </source>
</evidence>
<reference evidence="8 9" key="1">
    <citation type="journal article" date="2019" name="Int. J. Syst. Evol. Microbiol.">
        <title>The Global Catalogue of Microorganisms (GCM) 10K type strain sequencing project: providing services to taxonomists for standard genome sequencing and annotation.</title>
        <authorList>
            <consortium name="The Broad Institute Genomics Platform"/>
            <consortium name="The Broad Institute Genome Sequencing Center for Infectious Disease"/>
            <person name="Wu L."/>
            <person name="Ma J."/>
        </authorList>
    </citation>
    <scope>NUCLEOTIDE SEQUENCE [LARGE SCALE GENOMIC DNA]</scope>
    <source>
        <strain evidence="8 9">JCM 15134</strain>
    </source>
</reference>
<dbReference type="SUPFAM" id="SSF63882">
    <property type="entry name" value="MoeA N-terminal region -like"/>
    <property type="match status" value="1"/>
</dbReference>
<dbReference type="PANTHER" id="PTHR10192:SF5">
    <property type="entry name" value="GEPHYRIN"/>
    <property type="match status" value="1"/>
</dbReference>
<dbReference type="SUPFAM" id="SSF63867">
    <property type="entry name" value="MoeA C-terminal domain-like"/>
    <property type="match status" value="1"/>
</dbReference>
<keyword evidence="4 6" id="KW-0501">Molybdenum cofactor biosynthesis</keyword>
<comment type="similarity">
    <text evidence="3 6">Belongs to the MoeA family.</text>
</comment>
<protein>
    <recommendedName>
        <fullName evidence="6">Molybdopterin molybdenumtransferase</fullName>
        <ecNumber evidence="6">2.10.1.1</ecNumber>
    </recommendedName>
</protein>
<dbReference type="Gene3D" id="2.40.340.10">
    <property type="entry name" value="MoeA, C-terminal, domain IV"/>
    <property type="match status" value="1"/>
</dbReference>
<name>A0ABN1I5T0_9GAMM</name>
<keyword evidence="6" id="KW-0500">Molybdenum</keyword>
<comment type="caution">
    <text evidence="8">The sequence shown here is derived from an EMBL/GenBank/DDBJ whole genome shotgun (WGS) entry which is preliminary data.</text>
</comment>
<evidence type="ECO:0000256" key="4">
    <source>
        <dbReference type="ARBA" id="ARBA00023150"/>
    </source>
</evidence>
<evidence type="ECO:0000313" key="8">
    <source>
        <dbReference type="EMBL" id="GAA0690785.1"/>
    </source>
</evidence>
<dbReference type="Pfam" id="PF00994">
    <property type="entry name" value="MoCF_biosynth"/>
    <property type="match status" value="1"/>
</dbReference>
<dbReference type="EC" id="2.10.1.1" evidence="6"/>
<organism evidence="8 9">
    <name type="scientific">Marinobacterium maritimum</name>
    <dbReference type="NCBI Taxonomy" id="500162"/>
    <lineage>
        <taxon>Bacteria</taxon>
        <taxon>Pseudomonadati</taxon>
        <taxon>Pseudomonadota</taxon>
        <taxon>Gammaproteobacteria</taxon>
        <taxon>Oceanospirillales</taxon>
        <taxon>Oceanospirillaceae</taxon>
        <taxon>Marinobacterium</taxon>
    </lineage>
</organism>
<keyword evidence="6" id="KW-0479">Metal-binding</keyword>
<dbReference type="InterPro" id="IPR001453">
    <property type="entry name" value="MoaB/Mog_dom"/>
</dbReference>
<dbReference type="PANTHER" id="PTHR10192">
    <property type="entry name" value="MOLYBDOPTERIN BIOSYNTHESIS PROTEIN"/>
    <property type="match status" value="1"/>
</dbReference>
<evidence type="ECO:0000256" key="5">
    <source>
        <dbReference type="ARBA" id="ARBA00047317"/>
    </source>
</evidence>
<evidence type="ECO:0000256" key="3">
    <source>
        <dbReference type="ARBA" id="ARBA00010763"/>
    </source>
</evidence>
<gene>
    <name evidence="8" type="ORF">GCM10009104_16930</name>
</gene>
<dbReference type="SMART" id="SM00852">
    <property type="entry name" value="MoCF_biosynth"/>
    <property type="match status" value="1"/>
</dbReference>
<keyword evidence="6" id="KW-0808">Transferase</keyword>
<keyword evidence="9" id="KW-1185">Reference proteome</keyword>
<comment type="function">
    <text evidence="1 6">Catalyzes the insertion of molybdate into adenylated molybdopterin with the concomitant release of AMP.</text>
</comment>
<dbReference type="InterPro" id="IPR036425">
    <property type="entry name" value="MoaB/Mog-like_dom_sf"/>
</dbReference>
<dbReference type="Gene3D" id="3.90.105.10">
    <property type="entry name" value="Molybdopterin biosynthesis moea protein, domain 2"/>
    <property type="match status" value="1"/>
</dbReference>
<dbReference type="Gene3D" id="3.40.980.10">
    <property type="entry name" value="MoaB/Mog-like domain"/>
    <property type="match status" value="1"/>
</dbReference>
<sequence length="405" mass="42916">MSCDQQGLLPLATAIEALLSDLEPVAVTESVDLLQARNRVLAEAIHSRVDVPPADNSAMDGYAVRMLDLIAAGEDWLPVSQRVPAGQAPGPLQPGTVARILTGAEVPPGADIVVMQELAEVKGERVRLPLGAVPGQNIRRRGQDIHSGGLLLPAGRRLDAMAIAVLASAGIERVSVYCPLKVALLCTGDELVPPGQPLAHGQIYNSNRYLLHGLIETLGMEVVDLGQVADDPASLEQVLLRAAEQADAILTTGGVSVGEEDHLRPAIERLGELTLWKINLKPGKPFAAGVVEGTPIFGLPGNPGSALLTFALLARPCLNRLQGDTAIKPFSVTATAGFSRERRIKREEYVRVYCEADGTLQLASQQSSGALSPMLHANGFARLPANQPVELGQALDFYPLDGLVR</sequence>
<dbReference type="EMBL" id="BAAAET010000002">
    <property type="protein sequence ID" value="GAA0690785.1"/>
    <property type="molecule type" value="Genomic_DNA"/>
</dbReference>
<dbReference type="SUPFAM" id="SSF53218">
    <property type="entry name" value="Molybdenum cofactor biosynthesis proteins"/>
    <property type="match status" value="1"/>
</dbReference>